<organism evidence="5">
    <name type="scientific">Salmonella enterica subsp. enterica serovar Chester</name>
    <dbReference type="NCBI Taxonomy" id="149386"/>
    <lineage>
        <taxon>Bacteria</taxon>
        <taxon>Pseudomonadati</taxon>
        <taxon>Pseudomonadota</taxon>
        <taxon>Gammaproteobacteria</taxon>
        <taxon>Enterobacterales</taxon>
        <taxon>Enterobacteriaceae</taxon>
        <taxon>Salmonella</taxon>
    </lineage>
</organism>
<dbReference type="GO" id="GO:1904680">
    <property type="term" value="F:peptide transmembrane transporter activity"/>
    <property type="evidence" value="ECO:0007669"/>
    <property type="project" value="TreeGrafter"/>
</dbReference>
<comment type="similarity">
    <text evidence="1">Belongs to the bacterial solute-binding protein 5 family.</text>
</comment>
<comment type="caution">
    <text evidence="5">The sequence shown here is derived from an EMBL/GenBank/DDBJ whole genome shotgun (WGS) entry which is preliminary data.</text>
</comment>
<dbReference type="SUPFAM" id="SSF53850">
    <property type="entry name" value="Periplasmic binding protein-like II"/>
    <property type="match status" value="1"/>
</dbReference>
<dbReference type="PANTHER" id="PTHR30290">
    <property type="entry name" value="PERIPLASMIC BINDING COMPONENT OF ABC TRANSPORTER"/>
    <property type="match status" value="1"/>
</dbReference>
<feature type="non-terminal residue" evidence="5">
    <location>
        <position position="1"/>
    </location>
</feature>
<evidence type="ECO:0000256" key="3">
    <source>
        <dbReference type="ARBA" id="ARBA00022729"/>
    </source>
</evidence>
<reference evidence="5" key="1">
    <citation type="submission" date="2018-07" db="EMBL/GenBank/DDBJ databases">
        <authorList>
            <person name="Ashton P.M."/>
            <person name="Dallman T."/>
            <person name="Nair S."/>
            <person name="De Pinna E."/>
            <person name="Peters T."/>
            <person name="Grant K."/>
        </authorList>
    </citation>
    <scope>NUCLEOTIDE SEQUENCE</scope>
    <source>
        <strain evidence="5">296838</strain>
    </source>
</reference>
<dbReference type="Gene3D" id="3.10.105.10">
    <property type="entry name" value="Dipeptide-binding Protein, Domain 3"/>
    <property type="match status" value="1"/>
</dbReference>
<dbReference type="Pfam" id="PF00496">
    <property type="entry name" value="SBP_bac_5"/>
    <property type="match status" value="1"/>
</dbReference>
<dbReference type="AlphaFoldDB" id="A0A5U8SZ04"/>
<accession>A0A5U8SZ04</accession>
<dbReference type="InterPro" id="IPR000914">
    <property type="entry name" value="SBP_5_dom"/>
</dbReference>
<dbReference type="PANTHER" id="PTHR30290:SF9">
    <property type="entry name" value="OLIGOPEPTIDE-BINDING PROTEIN APPA"/>
    <property type="match status" value="1"/>
</dbReference>
<dbReference type="GO" id="GO:0015833">
    <property type="term" value="P:peptide transport"/>
    <property type="evidence" value="ECO:0007669"/>
    <property type="project" value="TreeGrafter"/>
</dbReference>
<protein>
    <submittedName>
        <fullName evidence="5">ABC transporter substrate-binding protein</fullName>
    </submittedName>
</protein>
<evidence type="ECO:0000256" key="2">
    <source>
        <dbReference type="ARBA" id="ARBA00022448"/>
    </source>
</evidence>
<proteinExistence type="inferred from homology"/>
<keyword evidence="2" id="KW-0813">Transport</keyword>
<evidence type="ECO:0000313" key="5">
    <source>
        <dbReference type="EMBL" id="EBR9859742.1"/>
    </source>
</evidence>
<dbReference type="EMBL" id="AAGUAT010000361">
    <property type="protein sequence ID" value="EBR9859742.1"/>
    <property type="molecule type" value="Genomic_DNA"/>
</dbReference>
<feature type="domain" description="Solute-binding protein family 5" evidence="4">
    <location>
        <begin position="1"/>
        <end position="89"/>
    </location>
</feature>
<evidence type="ECO:0000256" key="1">
    <source>
        <dbReference type="ARBA" id="ARBA00005695"/>
    </source>
</evidence>
<dbReference type="InterPro" id="IPR039424">
    <property type="entry name" value="SBP_5"/>
</dbReference>
<name>A0A5U8SZ04_SALET</name>
<evidence type="ECO:0000259" key="4">
    <source>
        <dbReference type="Pfam" id="PF00496"/>
    </source>
</evidence>
<gene>
    <name evidence="5" type="ORF">DS524_28800</name>
</gene>
<keyword evidence="3" id="KW-0732">Signal</keyword>
<sequence length="188" mass="20985">EEAGWKLNKDGLREKDGKVAKLTLWYTSGDTTRRDLAQAIRAFLKPIGIELDLQSGSWETVERHMHANPTLFGWGSLDPMELVHHYSSKAAGVEFYNPGYYKNPQVDAILEKAMSAPDQEAAIPVWQQVDWNGKTGTGIKGDAAWAWLLNVQHTYVVSDCVDLGKGAPEIHGSWSLLNSVDDWAWTCK</sequence>